<evidence type="ECO:0000256" key="1">
    <source>
        <dbReference type="SAM" id="MobiDB-lite"/>
    </source>
</evidence>
<feature type="region of interest" description="Disordered" evidence="1">
    <location>
        <begin position="1"/>
        <end position="67"/>
    </location>
</feature>
<reference evidence="2" key="1">
    <citation type="submission" date="2013-05" db="EMBL/GenBank/DDBJ databases">
        <title>Draft genome sequences of six wheat associated Fusarium spp. isolates.</title>
        <authorList>
            <person name="Moolhuijzen P.M."/>
            <person name="Manners J.M."/>
            <person name="Wilcox S."/>
            <person name="Bellgard M.I."/>
            <person name="Gardiner D.M."/>
        </authorList>
    </citation>
    <scope>NUCLEOTIDE SEQUENCE</scope>
    <source>
        <strain evidence="2">CS3069</strain>
    </source>
</reference>
<feature type="compositionally biased region" description="Low complexity" evidence="1">
    <location>
        <begin position="1"/>
        <end position="18"/>
    </location>
</feature>
<gene>
    <name evidence="2" type="ORF">BN850_0118930</name>
</gene>
<dbReference type="EMBL" id="CBMI010004249">
    <property type="protein sequence ID" value="CEG05514.1"/>
    <property type="molecule type" value="Genomic_DNA"/>
</dbReference>
<accession>A0A090MEJ0</accession>
<evidence type="ECO:0000313" key="2">
    <source>
        <dbReference type="EMBL" id="CEG05514.1"/>
    </source>
</evidence>
<comment type="caution">
    <text evidence="2">The sequence shown here is derived from an EMBL/GenBank/DDBJ whole genome shotgun (WGS) entry which is preliminary data.</text>
</comment>
<sequence>MTSYSTTPTSRTPSLAASQRSGKLKRQVLTVPNQDSIPDLASENSDKRWLMDCDPSPYTLEGRPSLQ</sequence>
<organism evidence="2">
    <name type="scientific">Fusarium clavum</name>
    <dbReference type="NCBI Taxonomy" id="2594811"/>
    <lineage>
        <taxon>Eukaryota</taxon>
        <taxon>Fungi</taxon>
        <taxon>Dikarya</taxon>
        <taxon>Ascomycota</taxon>
        <taxon>Pezizomycotina</taxon>
        <taxon>Sordariomycetes</taxon>
        <taxon>Hypocreomycetidae</taxon>
        <taxon>Hypocreales</taxon>
        <taxon>Nectriaceae</taxon>
        <taxon>Fusarium</taxon>
        <taxon>Fusarium incarnatum-equiseti species complex</taxon>
    </lineage>
</organism>
<name>A0A090MEJ0_9HYPO</name>
<proteinExistence type="predicted"/>
<dbReference type="AlphaFoldDB" id="A0A090MEJ0"/>
<protein>
    <submittedName>
        <fullName evidence="2">WGS project CBMI000000000 data, contig CS3069_c004251</fullName>
    </submittedName>
</protein>